<protein>
    <submittedName>
        <fullName evidence="4">Thioesterase family protein</fullName>
    </submittedName>
</protein>
<feature type="region of interest" description="Disordered" evidence="1">
    <location>
        <begin position="1"/>
        <end position="25"/>
    </location>
</feature>
<evidence type="ECO:0000313" key="4">
    <source>
        <dbReference type="EMBL" id="XCG65582.1"/>
    </source>
</evidence>
<gene>
    <name evidence="4" type="ORF">ABLG96_10050</name>
</gene>
<dbReference type="AlphaFoldDB" id="A0AAU8DWJ4"/>
<accession>A0AAU8DWJ4</accession>
<feature type="domain" description="Acyl-CoA thioesterase-like C-terminal" evidence="3">
    <location>
        <begin position="146"/>
        <end position="275"/>
    </location>
</feature>
<sequence>MSISSPDAPSGSGPSHASDGSGPVPAFYYEPLGEGRFRATEHTEGAWQSTEQHMAPVSGLLTHALEAASGRSDLITSRIAFDILGMIQRTEVQVTAEVIRPGRTIELVQAEMSAGGRAMVRATGWRLTASDTSSVAGHEFESMPGPDEAEPWAGDDTWGGRFIAGLEFRVLPGWRPGRGRCWIRTPVGLIDGEPTSRLAGCLGLVDSANGIAVRRSPSEMLFPNTDLTVHLLREPQGDWVGLDTSVNFGSGGIGITSSVLHDVTGPLGVAAQTLTLRVR</sequence>
<evidence type="ECO:0000259" key="2">
    <source>
        <dbReference type="Pfam" id="PF13622"/>
    </source>
</evidence>
<dbReference type="InterPro" id="IPR049449">
    <property type="entry name" value="TesB_ACOT8-like_N"/>
</dbReference>
<dbReference type="EMBL" id="CP159218">
    <property type="protein sequence ID" value="XCG65582.1"/>
    <property type="molecule type" value="Genomic_DNA"/>
</dbReference>
<evidence type="ECO:0000259" key="3">
    <source>
        <dbReference type="Pfam" id="PF20789"/>
    </source>
</evidence>
<dbReference type="InterPro" id="IPR029069">
    <property type="entry name" value="HotDog_dom_sf"/>
</dbReference>
<dbReference type="InterPro" id="IPR042171">
    <property type="entry name" value="Acyl-CoA_hotdog"/>
</dbReference>
<reference evidence="4" key="1">
    <citation type="submission" date="2024-05" db="EMBL/GenBank/DDBJ databases">
        <authorList>
            <person name="Cai S.Y."/>
            <person name="Jin L.M."/>
            <person name="Li H.R."/>
        </authorList>
    </citation>
    <scope>NUCLEOTIDE SEQUENCE</scope>
    <source>
        <strain evidence="4">A5-74</strain>
    </source>
</reference>
<name>A0AAU8DWJ4_9ACTN</name>
<dbReference type="InterPro" id="IPR049450">
    <property type="entry name" value="ACOT8-like_C"/>
</dbReference>
<dbReference type="Gene3D" id="2.40.160.210">
    <property type="entry name" value="Acyl-CoA thioesterase, double hotdog domain"/>
    <property type="match status" value="1"/>
</dbReference>
<feature type="compositionally biased region" description="Low complexity" evidence="1">
    <location>
        <begin position="1"/>
        <end position="23"/>
    </location>
</feature>
<proteinExistence type="predicted"/>
<dbReference type="Pfam" id="PF13622">
    <property type="entry name" value="4HBT_3"/>
    <property type="match status" value="1"/>
</dbReference>
<dbReference type="RefSeq" id="WP_353651187.1">
    <property type="nucleotide sequence ID" value="NZ_CP159218.1"/>
</dbReference>
<dbReference type="SUPFAM" id="SSF54637">
    <property type="entry name" value="Thioesterase/thiol ester dehydrase-isomerase"/>
    <property type="match status" value="1"/>
</dbReference>
<dbReference type="Pfam" id="PF20789">
    <property type="entry name" value="4HBT_3C"/>
    <property type="match status" value="1"/>
</dbReference>
<organism evidence="4">
    <name type="scientific">Nakamurella sp. A5-74</name>
    <dbReference type="NCBI Taxonomy" id="3158264"/>
    <lineage>
        <taxon>Bacteria</taxon>
        <taxon>Bacillati</taxon>
        <taxon>Actinomycetota</taxon>
        <taxon>Actinomycetes</taxon>
        <taxon>Nakamurellales</taxon>
        <taxon>Nakamurellaceae</taxon>
        <taxon>Nakamurella</taxon>
    </lineage>
</organism>
<feature type="domain" description="Acyl-CoA thioesterase-like N-terminal HotDog" evidence="2">
    <location>
        <begin position="45"/>
        <end position="126"/>
    </location>
</feature>
<evidence type="ECO:0000256" key="1">
    <source>
        <dbReference type="SAM" id="MobiDB-lite"/>
    </source>
</evidence>